<organism evidence="5 6">
    <name type="scientific">Rathayibacter caricis DSM 15933</name>
    <dbReference type="NCBI Taxonomy" id="1328867"/>
    <lineage>
        <taxon>Bacteria</taxon>
        <taxon>Bacillati</taxon>
        <taxon>Actinomycetota</taxon>
        <taxon>Actinomycetes</taxon>
        <taxon>Micrococcales</taxon>
        <taxon>Microbacteriaceae</taxon>
        <taxon>Rathayibacter</taxon>
    </lineage>
</organism>
<dbReference type="SUPFAM" id="SSF55781">
    <property type="entry name" value="GAF domain-like"/>
    <property type="match status" value="1"/>
</dbReference>
<evidence type="ECO:0000313" key="6">
    <source>
        <dbReference type="Proteomes" id="UP000241085"/>
    </source>
</evidence>
<gene>
    <name evidence="5" type="ORF">C1I63_09990</name>
</gene>
<reference evidence="5 6" key="1">
    <citation type="submission" date="2018-03" db="EMBL/GenBank/DDBJ databases">
        <title>Bacteriophage NCPPB3778 and a type I-E CRISPR drive the evolution of the US Biological Select Agent, Rathayibacter toxicus.</title>
        <authorList>
            <person name="Davis E.W.II."/>
            <person name="Tabima J.F."/>
            <person name="Weisberg A.J."/>
            <person name="Dantas Lopes L."/>
            <person name="Wiseman M.S."/>
            <person name="Wiseman M.S."/>
            <person name="Pupko T."/>
            <person name="Belcher M.S."/>
            <person name="Sechler A.J."/>
            <person name="Tancos M.A."/>
            <person name="Schroeder B.K."/>
            <person name="Murray T.D."/>
            <person name="Luster D.G."/>
            <person name="Schneider W.L."/>
            <person name="Rogers E."/>
            <person name="Andreote F.D."/>
            <person name="Grunwald N.J."/>
            <person name="Putnam M.L."/>
            <person name="Chang J.H."/>
        </authorList>
    </citation>
    <scope>NUCLEOTIDE SEQUENCE [LARGE SCALE GENOMIC DNA]</scope>
    <source>
        <strain evidence="5 6">DSM 15933</strain>
    </source>
</reference>
<dbReference type="SMART" id="SM01012">
    <property type="entry name" value="ANTAR"/>
    <property type="match status" value="1"/>
</dbReference>
<evidence type="ECO:0000313" key="5">
    <source>
        <dbReference type="EMBL" id="PTL73149.1"/>
    </source>
</evidence>
<evidence type="ECO:0000256" key="1">
    <source>
        <dbReference type="ARBA" id="ARBA00023015"/>
    </source>
</evidence>
<feature type="domain" description="ANTAR" evidence="4">
    <location>
        <begin position="161"/>
        <end position="222"/>
    </location>
</feature>
<accession>A0A2T4UUE3</accession>
<keyword evidence="6" id="KW-1185">Reference proteome</keyword>
<dbReference type="InterPro" id="IPR029016">
    <property type="entry name" value="GAF-like_dom_sf"/>
</dbReference>
<dbReference type="Proteomes" id="UP000241085">
    <property type="component" value="Unassembled WGS sequence"/>
</dbReference>
<keyword evidence="2" id="KW-0804">Transcription</keyword>
<evidence type="ECO:0000256" key="2">
    <source>
        <dbReference type="ARBA" id="ARBA00023163"/>
    </source>
</evidence>
<sequence length="234" mass="25231">MLPLSLMTADDPGRPSRPDGEDVERMLESFTALLPAEDAAASVLSAPFDPETLAATSDRAARLDEKQIDLGEGPAWDACRTYLPVDMRVGEDRDFAAWPVFAFAVQAAAVASVLAVPMRIGTSSIGAVSLYNSTPIRFDASQLELAERLAGVLARTVVEQAMTSLENSTLTRDPALSRREVHQATGMVMSQMRSTPADALLMIRAYAFAEEISVREVAAQIIARTLDFSRDTPA</sequence>
<dbReference type="PROSITE" id="PS50921">
    <property type="entry name" value="ANTAR"/>
    <property type="match status" value="1"/>
</dbReference>
<name>A0A2T4UUE3_9MICO</name>
<feature type="region of interest" description="Disordered" evidence="3">
    <location>
        <begin position="1"/>
        <end position="22"/>
    </location>
</feature>
<dbReference type="InterPro" id="IPR005561">
    <property type="entry name" value="ANTAR"/>
</dbReference>
<dbReference type="InterPro" id="IPR036388">
    <property type="entry name" value="WH-like_DNA-bd_sf"/>
</dbReference>
<dbReference type="AlphaFoldDB" id="A0A2T4UUE3"/>
<dbReference type="Gene3D" id="3.30.450.40">
    <property type="match status" value="1"/>
</dbReference>
<evidence type="ECO:0000256" key="3">
    <source>
        <dbReference type="SAM" id="MobiDB-lite"/>
    </source>
</evidence>
<dbReference type="Gene3D" id="1.10.10.10">
    <property type="entry name" value="Winged helix-like DNA-binding domain superfamily/Winged helix DNA-binding domain"/>
    <property type="match status" value="1"/>
</dbReference>
<dbReference type="Pfam" id="PF03861">
    <property type="entry name" value="ANTAR"/>
    <property type="match status" value="1"/>
</dbReference>
<comment type="caution">
    <text evidence="5">The sequence shown here is derived from an EMBL/GenBank/DDBJ whole genome shotgun (WGS) entry which is preliminary data.</text>
</comment>
<evidence type="ECO:0000259" key="4">
    <source>
        <dbReference type="PROSITE" id="PS50921"/>
    </source>
</evidence>
<dbReference type="GO" id="GO:0003723">
    <property type="term" value="F:RNA binding"/>
    <property type="evidence" value="ECO:0007669"/>
    <property type="project" value="InterPro"/>
</dbReference>
<proteinExistence type="predicted"/>
<dbReference type="Pfam" id="PF13185">
    <property type="entry name" value="GAF_2"/>
    <property type="match status" value="1"/>
</dbReference>
<keyword evidence="1" id="KW-0805">Transcription regulation</keyword>
<dbReference type="InterPro" id="IPR003018">
    <property type="entry name" value="GAF"/>
</dbReference>
<protein>
    <submittedName>
        <fullName evidence="5">Transcriptional regulator</fullName>
    </submittedName>
</protein>
<feature type="compositionally biased region" description="Basic and acidic residues" evidence="3">
    <location>
        <begin position="11"/>
        <end position="22"/>
    </location>
</feature>
<dbReference type="EMBL" id="PZPL01000001">
    <property type="protein sequence ID" value="PTL73149.1"/>
    <property type="molecule type" value="Genomic_DNA"/>
</dbReference>